<keyword evidence="6" id="KW-0472">Membrane</keyword>
<dbReference type="SUPFAM" id="SSF51206">
    <property type="entry name" value="cAMP-binding domain-like"/>
    <property type="match status" value="1"/>
</dbReference>
<keyword evidence="3" id="KW-1003">Cell membrane</keyword>
<dbReference type="PANTHER" id="PTHR45161">
    <property type="entry name" value="CYTOSKELETON-ASSOCIATED PROTEIN 4"/>
    <property type="match status" value="1"/>
</dbReference>
<evidence type="ECO:0000256" key="4">
    <source>
        <dbReference type="ARBA" id="ARBA00022490"/>
    </source>
</evidence>
<keyword evidence="9" id="KW-1185">Reference proteome</keyword>
<evidence type="ECO:0000256" key="1">
    <source>
        <dbReference type="ARBA" id="ARBA00004236"/>
    </source>
</evidence>
<evidence type="ECO:0000256" key="3">
    <source>
        <dbReference type="ARBA" id="ARBA00022475"/>
    </source>
</evidence>
<organism evidence="8 9">
    <name type="scientific">Ameca splendens</name>
    <dbReference type="NCBI Taxonomy" id="208324"/>
    <lineage>
        <taxon>Eukaryota</taxon>
        <taxon>Metazoa</taxon>
        <taxon>Chordata</taxon>
        <taxon>Craniata</taxon>
        <taxon>Vertebrata</taxon>
        <taxon>Euteleostomi</taxon>
        <taxon>Actinopterygii</taxon>
        <taxon>Neopterygii</taxon>
        <taxon>Teleostei</taxon>
        <taxon>Neoteleostei</taxon>
        <taxon>Acanthomorphata</taxon>
        <taxon>Ovalentaria</taxon>
        <taxon>Atherinomorphae</taxon>
        <taxon>Cyprinodontiformes</taxon>
        <taxon>Goodeidae</taxon>
        <taxon>Ameca</taxon>
    </lineage>
</organism>
<dbReference type="Gene3D" id="2.60.120.10">
    <property type="entry name" value="Jelly Rolls"/>
    <property type="match status" value="1"/>
</dbReference>
<dbReference type="InterPro" id="IPR014710">
    <property type="entry name" value="RmlC-like_jellyroll"/>
</dbReference>
<evidence type="ECO:0000313" key="8">
    <source>
        <dbReference type="EMBL" id="MEQ2282517.1"/>
    </source>
</evidence>
<comment type="subcellular location">
    <subcellularLocation>
        <location evidence="1">Cell membrane</location>
    </subcellularLocation>
    <subcellularLocation>
        <location evidence="2">Cytoplasm</location>
    </subcellularLocation>
</comment>
<dbReference type="PANTHER" id="PTHR45161:SF2">
    <property type="entry name" value="RAP GUANINE NUCLEOTIDE EXCHANGE FACTOR 2"/>
    <property type="match status" value="1"/>
</dbReference>
<dbReference type="InterPro" id="IPR000595">
    <property type="entry name" value="cNMP-bd_dom"/>
</dbReference>
<dbReference type="Proteomes" id="UP001469553">
    <property type="component" value="Unassembled WGS sequence"/>
</dbReference>
<keyword evidence="4" id="KW-0963">Cytoplasm</keyword>
<comment type="caution">
    <text evidence="8">The sequence shown here is derived from an EMBL/GenBank/DDBJ whole genome shotgun (WGS) entry which is preliminary data.</text>
</comment>
<dbReference type="InterPro" id="IPR018490">
    <property type="entry name" value="cNMP-bd_dom_sf"/>
</dbReference>
<dbReference type="EMBL" id="JAHRIP010009453">
    <property type="protein sequence ID" value="MEQ2282517.1"/>
    <property type="molecule type" value="Genomic_DNA"/>
</dbReference>
<evidence type="ECO:0000256" key="5">
    <source>
        <dbReference type="ARBA" id="ARBA00022553"/>
    </source>
</evidence>
<evidence type="ECO:0000256" key="2">
    <source>
        <dbReference type="ARBA" id="ARBA00004496"/>
    </source>
</evidence>
<accession>A0ABV0XM76</accession>
<evidence type="ECO:0000259" key="7">
    <source>
        <dbReference type="PROSITE" id="PS50042"/>
    </source>
</evidence>
<feature type="domain" description="Cyclic nucleotide-binding" evidence="7">
    <location>
        <begin position="58"/>
        <end position="105"/>
    </location>
</feature>
<dbReference type="PROSITE" id="PS50042">
    <property type="entry name" value="CNMP_BINDING_3"/>
    <property type="match status" value="1"/>
</dbReference>
<keyword evidence="5" id="KW-0597">Phosphoprotein</keyword>
<evidence type="ECO:0000256" key="6">
    <source>
        <dbReference type="ARBA" id="ARBA00023136"/>
    </source>
</evidence>
<name>A0ABV0XM76_9TELE</name>
<reference evidence="8 9" key="1">
    <citation type="submission" date="2021-06" db="EMBL/GenBank/DDBJ databases">
        <authorList>
            <person name="Palmer J.M."/>
        </authorList>
    </citation>
    <scope>NUCLEOTIDE SEQUENCE [LARGE SCALE GENOMIC DNA]</scope>
    <source>
        <strain evidence="8 9">AS_MEX2019</strain>
        <tissue evidence="8">Muscle</tissue>
    </source>
</reference>
<dbReference type="CDD" id="cd00038">
    <property type="entry name" value="CAP_ED"/>
    <property type="match status" value="1"/>
</dbReference>
<proteinExistence type="predicted"/>
<sequence length="206" mass="23856">MPEDKLSVVPLPCCRHIYLQFSADKGLPVASTSRAAQTQTHGREDLEIVYSYLHGMEALSNLREHQLRIMCETVRYERHEANEVLYYPDDVGSCWYILLSGSVFIKESMFLPRSSFGKRSAGSLRRGCECIVLEPSEMIVVDYMDENEEYFQRQASHRQSRRRFRKINQKGERQTIIDTVDPYPSGKPPVARGYHTNMSMFLPPKK</sequence>
<gene>
    <name evidence="8" type="primary">RAPGEF6_2</name>
    <name evidence="8" type="ORF">AMECASPLE_001493</name>
</gene>
<protein>
    <submittedName>
        <fullName evidence="8">Rap guanine nucleotide exchange factor 6</fullName>
    </submittedName>
</protein>
<evidence type="ECO:0000313" key="9">
    <source>
        <dbReference type="Proteomes" id="UP001469553"/>
    </source>
</evidence>